<dbReference type="EMBL" id="KI536726">
    <property type="protein sequence ID" value="ESR49524.1"/>
    <property type="molecule type" value="Genomic_DNA"/>
</dbReference>
<organism evidence="1 2">
    <name type="scientific">Citrus clementina</name>
    <name type="common">Clementine</name>
    <name type="synonym">Citrus deliciosa x Citrus sinensis</name>
    <dbReference type="NCBI Taxonomy" id="85681"/>
    <lineage>
        <taxon>Eukaryota</taxon>
        <taxon>Viridiplantae</taxon>
        <taxon>Streptophyta</taxon>
        <taxon>Embryophyta</taxon>
        <taxon>Tracheophyta</taxon>
        <taxon>Spermatophyta</taxon>
        <taxon>Magnoliopsida</taxon>
        <taxon>eudicotyledons</taxon>
        <taxon>Gunneridae</taxon>
        <taxon>Pentapetalae</taxon>
        <taxon>rosids</taxon>
        <taxon>malvids</taxon>
        <taxon>Sapindales</taxon>
        <taxon>Rutaceae</taxon>
        <taxon>Aurantioideae</taxon>
        <taxon>Citrus</taxon>
    </lineage>
</organism>
<dbReference type="Gramene" id="ESR49524">
    <property type="protein sequence ID" value="ESR49524"/>
    <property type="gene ID" value="CICLE_v10033244mg"/>
</dbReference>
<dbReference type="InParanoid" id="V4VB62"/>
<dbReference type="AlphaFoldDB" id="V4VB62"/>
<dbReference type="KEGG" id="cic:CICLE_v10033244mg"/>
<dbReference type="Proteomes" id="UP000030687">
    <property type="component" value="Unassembled WGS sequence"/>
</dbReference>
<protein>
    <submittedName>
        <fullName evidence="1">Uncharacterized protein</fullName>
    </submittedName>
</protein>
<gene>
    <name evidence="1" type="ORF">CICLE_v10033244mg</name>
</gene>
<sequence length="74" mass="8491">MEITFSQIILFLFISIAQRFTVINITLASCKNKDLSDNILNRLAWLPFIHGKNSISWLMGITSFVVKEDHMCVC</sequence>
<name>V4VB62_CITCL</name>
<proteinExistence type="predicted"/>
<evidence type="ECO:0000313" key="2">
    <source>
        <dbReference type="Proteomes" id="UP000030687"/>
    </source>
</evidence>
<keyword evidence="2" id="KW-1185">Reference proteome</keyword>
<accession>V4VB62</accession>
<reference evidence="1 2" key="1">
    <citation type="submission" date="2013-10" db="EMBL/GenBank/DDBJ databases">
        <authorList>
            <consortium name="International Citrus Genome Consortium"/>
            <person name="Jenkins J."/>
            <person name="Schmutz J."/>
            <person name="Prochnik S."/>
            <person name="Rokhsar D."/>
            <person name="Gmitter F."/>
            <person name="Ollitrault P."/>
            <person name="Machado M."/>
            <person name="Talon M."/>
            <person name="Wincker P."/>
            <person name="Jaillon O."/>
            <person name="Morgante M."/>
        </authorList>
    </citation>
    <scope>NUCLEOTIDE SEQUENCE</scope>
    <source>
        <strain evidence="2">cv. Clemenules</strain>
    </source>
</reference>
<evidence type="ECO:0000313" key="1">
    <source>
        <dbReference type="EMBL" id="ESR49524.1"/>
    </source>
</evidence>